<dbReference type="RefSeq" id="XP_020085982.1">
    <property type="nucleotide sequence ID" value="XM_020230393.1"/>
</dbReference>
<dbReference type="SUPFAM" id="SSF53335">
    <property type="entry name" value="S-adenosyl-L-methionine-dependent methyltransferases"/>
    <property type="match status" value="1"/>
</dbReference>
<dbReference type="PANTHER" id="PTHR10631:SF9">
    <property type="entry name" value="TRNA (GUANINE(26)-N(2))-DIMETHYLTRANSFERASE"/>
    <property type="match status" value="1"/>
</dbReference>
<dbReference type="GO" id="GO:0160104">
    <property type="term" value="F:tRNA (guanine(26)-N2)-dimethyltransferase activity"/>
    <property type="evidence" value="ECO:0007669"/>
    <property type="project" value="UniProtKB-UniRule"/>
</dbReference>
<organism evidence="9 10">
    <name type="scientific">Ananas comosus</name>
    <name type="common">Pineapple</name>
    <name type="synonym">Ananas ananas</name>
    <dbReference type="NCBI Taxonomy" id="4615"/>
    <lineage>
        <taxon>Eukaryota</taxon>
        <taxon>Viridiplantae</taxon>
        <taxon>Streptophyta</taxon>
        <taxon>Embryophyta</taxon>
        <taxon>Tracheophyta</taxon>
        <taxon>Spermatophyta</taxon>
        <taxon>Magnoliopsida</taxon>
        <taxon>Liliopsida</taxon>
        <taxon>Poales</taxon>
        <taxon>Bromeliaceae</taxon>
        <taxon>Bromelioideae</taxon>
        <taxon>Ananas</taxon>
    </lineage>
</organism>
<gene>
    <name evidence="10" type="primary">LOC109708592</name>
</gene>
<evidence type="ECO:0000256" key="3">
    <source>
        <dbReference type="ARBA" id="ARBA00022679"/>
    </source>
</evidence>
<evidence type="ECO:0000256" key="5">
    <source>
        <dbReference type="ARBA" id="ARBA00022694"/>
    </source>
</evidence>
<feature type="compositionally biased region" description="Basic residues" evidence="8">
    <location>
        <begin position="23"/>
        <end position="36"/>
    </location>
</feature>
<dbReference type="GO" id="GO:0000049">
    <property type="term" value="F:tRNA binding"/>
    <property type="evidence" value="ECO:0007669"/>
    <property type="project" value="UniProtKB-UniRule"/>
</dbReference>
<evidence type="ECO:0000256" key="1">
    <source>
        <dbReference type="ARBA" id="ARBA00022555"/>
    </source>
</evidence>
<accession>A0A6P5ER31</accession>
<dbReference type="AlphaFoldDB" id="A0A6P5ER31"/>
<evidence type="ECO:0000313" key="9">
    <source>
        <dbReference type="Proteomes" id="UP000515123"/>
    </source>
</evidence>
<keyword evidence="2 7" id="KW-0489">Methyltransferase</keyword>
<dbReference type="Pfam" id="PF02005">
    <property type="entry name" value="TRM"/>
    <property type="match status" value="1"/>
</dbReference>
<dbReference type="PANTHER" id="PTHR10631">
    <property type="entry name" value="N 2 ,N 2 -DIMETHYLGUANOSINE TRNA METHYLTRANSFERASE"/>
    <property type="match status" value="1"/>
</dbReference>
<proteinExistence type="inferred from homology"/>
<dbReference type="EC" id="2.1.1.216" evidence="7"/>
<name>A0A6P5ER31_ANACO</name>
<dbReference type="InterPro" id="IPR002905">
    <property type="entry name" value="Trm1"/>
</dbReference>
<evidence type="ECO:0000256" key="7">
    <source>
        <dbReference type="PROSITE-ProRule" id="PRU00958"/>
    </source>
</evidence>
<dbReference type="GO" id="GO:0002940">
    <property type="term" value="P:tRNA N2-guanine methylation"/>
    <property type="evidence" value="ECO:0007669"/>
    <property type="project" value="TreeGrafter"/>
</dbReference>
<comment type="similarity">
    <text evidence="7">Belongs to the class I-like SAM-binding methyltransferase superfamily. Trm1 family.</text>
</comment>
<dbReference type="PROSITE" id="PS51626">
    <property type="entry name" value="SAM_MT_TRM1"/>
    <property type="match status" value="1"/>
</dbReference>
<keyword evidence="6 7" id="KW-0694">RNA-binding</keyword>
<reference evidence="10" key="2">
    <citation type="submission" date="2025-08" db="UniProtKB">
        <authorList>
            <consortium name="RefSeq"/>
        </authorList>
    </citation>
    <scope>IDENTIFICATION</scope>
    <source>
        <tissue evidence="10">Leaf</tissue>
    </source>
</reference>
<reference evidence="9" key="1">
    <citation type="journal article" date="2015" name="Nat. Genet.">
        <title>The pineapple genome and the evolution of CAM photosynthesis.</title>
        <authorList>
            <person name="Ming R."/>
            <person name="VanBuren R."/>
            <person name="Wai C.M."/>
            <person name="Tang H."/>
            <person name="Schatz M.C."/>
            <person name="Bowers J.E."/>
            <person name="Lyons E."/>
            <person name="Wang M.L."/>
            <person name="Chen J."/>
            <person name="Biggers E."/>
            <person name="Zhang J."/>
            <person name="Huang L."/>
            <person name="Zhang L."/>
            <person name="Miao W."/>
            <person name="Zhang J."/>
            <person name="Ye Z."/>
            <person name="Miao C."/>
            <person name="Lin Z."/>
            <person name="Wang H."/>
            <person name="Zhou H."/>
            <person name="Yim W.C."/>
            <person name="Priest H.D."/>
            <person name="Zheng C."/>
            <person name="Woodhouse M."/>
            <person name="Edger P.P."/>
            <person name="Guyot R."/>
            <person name="Guo H.B."/>
            <person name="Guo H."/>
            <person name="Zheng G."/>
            <person name="Singh R."/>
            <person name="Sharma A."/>
            <person name="Min X."/>
            <person name="Zheng Y."/>
            <person name="Lee H."/>
            <person name="Gurtowski J."/>
            <person name="Sedlazeck F.J."/>
            <person name="Harkess A."/>
            <person name="McKain M.R."/>
            <person name="Liao Z."/>
            <person name="Fang J."/>
            <person name="Liu J."/>
            <person name="Zhang X."/>
            <person name="Zhang Q."/>
            <person name="Hu W."/>
            <person name="Qin Y."/>
            <person name="Wang K."/>
            <person name="Chen L.Y."/>
            <person name="Shirley N."/>
            <person name="Lin Y.R."/>
            <person name="Liu L.Y."/>
            <person name="Hernandez A.G."/>
            <person name="Wright C.L."/>
            <person name="Bulone V."/>
            <person name="Tuskan G.A."/>
            <person name="Heath K."/>
            <person name="Zee F."/>
            <person name="Moore P.H."/>
            <person name="Sunkar R."/>
            <person name="Leebens-Mack J.H."/>
            <person name="Mockler T."/>
            <person name="Bennetzen J.L."/>
            <person name="Freeling M."/>
            <person name="Sankoff D."/>
            <person name="Paterson A.H."/>
            <person name="Zhu X."/>
            <person name="Yang X."/>
            <person name="Smith J.A."/>
            <person name="Cushman J.C."/>
            <person name="Paull R.E."/>
            <person name="Yu Q."/>
        </authorList>
    </citation>
    <scope>NUCLEOTIDE SEQUENCE [LARGE SCALE GENOMIC DNA]</scope>
    <source>
        <strain evidence="9">cv. F153</strain>
    </source>
</reference>
<evidence type="ECO:0000256" key="4">
    <source>
        <dbReference type="ARBA" id="ARBA00022691"/>
    </source>
</evidence>
<evidence type="ECO:0000313" key="10">
    <source>
        <dbReference type="RefSeq" id="XP_020085982.1"/>
    </source>
</evidence>
<evidence type="ECO:0000256" key="8">
    <source>
        <dbReference type="SAM" id="MobiDB-lite"/>
    </source>
</evidence>
<protein>
    <recommendedName>
        <fullName evidence="7">tRNA (guanine(26)-N(2))-dimethyltransferase</fullName>
        <ecNumber evidence="7">2.1.1.216</ecNumber>
    </recommendedName>
</protein>
<dbReference type="InterPro" id="IPR029063">
    <property type="entry name" value="SAM-dependent_MTases_sf"/>
</dbReference>
<dbReference type="Gene3D" id="3.40.50.150">
    <property type="entry name" value="Vaccinia Virus protein VP39"/>
    <property type="match status" value="1"/>
</dbReference>
<keyword evidence="5 7" id="KW-0819">tRNA processing</keyword>
<sequence>MFALSSVHPILLPHPLNPNPSPRRIRRTRTRTRRRTLTPTSSREAERGVEFETGDSFFRRESAVGRDLGVLSASLLRRCCGGGGGGLRVLDAMCGCGVRALRYLAQGGADFVWANDAFEGSRPLVLANLAREPRFSTLGERRWVVTHFGANRVLADCYLRREFFDLVDVDSFGSDSSFLRSGIAAVKIGGLLYVTSTCGRSSGGHRPRCSLASYGAYVRPVPYSNEIGLRMLLGGALREAAAVGFQITPLFSYYSYHAPVFRVMLQVSRGKDHDFSHYGFISYCKLCGHSQTYSWDELGQISCPCRNGEVSSSVVVSGPLWTGPLHDAAYLSDMLRLATEWGWAYTDGKGNGVDLEKLLNLMIEESDPLLPSGYIKLDEVCLNVPMGINLTSLLSPIDRLQAERELILLPSPPSSTAYEGKATPRADHILLRTQSRRIARWLLASSWLTQFGIKGE</sequence>
<dbReference type="GO" id="GO:0005634">
    <property type="term" value="C:nucleus"/>
    <property type="evidence" value="ECO:0007669"/>
    <property type="project" value="TreeGrafter"/>
</dbReference>
<dbReference type="GeneID" id="109708592"/>
<keyword evidence="9" id="KW-1185">Reference proteome</keyword>
<dbReference type="OrthoDB" id="6349953at2759"/>
<keyword evidence="4 7" id="KW-0949">S-adenosyl-L-methionine</keyword>
<keyword evidence="1 7" id="KW-0820">tRNA-binding</keyword>
<keyword evidence="3 7" id="KW-0808">Transferase</keyword>
<feature type="region of interest" description="Disordered" evidence="8">
    <location>
        <begin position="13"/>
        <end position="46"/>
    </location>
</feature>
<comment type="catalytic activity">
    <reaction evidence="7">
        <text>guanosine(26) in tRNA + 2 S-adenosyl-L-methionine = N(2)-dimethylguanosine(26) in tRNA + 2 S-adenosyl-L-homocysteine + 2 H(+)</text>
        <dbReference type="Rhea" id="RHEA:43140"/>
        <dbReference type="Rhea" id="RHEA-COMP:10359"/>
        <dbReference type="Rhea" id="RHEA-COMP:10360"/>
        <dbReference type="ChEBI" id="CHEBI:15378"/>
        <dbReference type="ChEBI" id="CHEBI:57856"/>
        <dbReference type="ChEBI" id="CHEBI:59789"/>
        <dbReference type="ChEBI" id="CHEBI:74269"/>
        <dbReference type="ChEBI" id="CHEBI:74513"/>
        <dbReference type="EC" id="2.1.1.216"/>
    </reaction>
</comment>
<dbReference type="Proteomes" id="UP000515123">
    <property type="component" value="Linkage group 4"/>
</dbReference>
<evidence type="ECO:0000256" key="6">
    <source>
        <dbReference type="ARBA" id="ARBA00022884"/>
    </source>
</evidence>
<evidence type="ECO:0000256" key="2">
    <source>
        <dbReference type="ARBA" id="ARBA00022603"/>
    </source>
</evidence>